<dbReference type="InterPro" id="IPR001723">
    <property type="entry name" value="Nuclear_hrmn_rcpt"/>
</dbReference>
<keyword evidence="6" id="KW-0754">Steroid-binding</keyword>
<evidence type="ECO:0000256" key="10">
    <source>
        <dbReference type="ARBA" id="ARBA00023015"/>
    </source>
</evidence>
<keyword evidence="14 18" id="KW-0675">Receptor</keyword>
<evidence type="ECO:0000256" key="18">
    <source>
        <dbReference type="RuleBase" id="RU004334"/>
    </source>
</evidence>
<evidence type="ECO:0000256" key="2">
    <source>
        <dbReference type="ARBA" id="ARBA00004496"/>
    </source>
</evidence>
<dbReference type="PROSITE" id="PS00031">
    <property type="entry name" value="NUCLEAR_REC_DBD_1"/>
    <property type="match status" value="1"/>
</dbReference>
<dbReference type="GO" id="GO:0005737">
    <property type="term" value="C:cytoplasm"/>
    <property type="evidence" value="ECO:0007669"/>
    <property type="project" value="UniProtKB-SubCell"/>
</dbReference>
<evidence type="ECO:0000256" key="4">
    <source>
        <dbReference type="ARBA" id="ARBA00016946"/>
    </source>
</evidence>
<comment type="subcellular location">
    <subcellularLocation>
        <location evidence="2">Cytoplasm</location>
    </subcellularLocation>
    <subcellularLocation>
        <location evidence="1 18">Nucleus</location>
    </subcellularLocation>
</comment>
<evidence type="ECO:0000256" key="1">
    <source>
        <dbReference type="ARBA" id="ARBA00004123"/>
    </source>
</evidence>
<protein>
    <recommendedName>
        <fullName evidence="4">Androgen receptor</fullName>
    </recommendedName>
    <alternativeName>
        <fullName evidence="17">Dihydrotestosterone receptor</fullName>
    </alternativeName>
    <alternativeName>
        <fullName evidence="16">Nuclear receptor subfamily 3 group C member 4</fullName>
    </alternativeName>
</protein>
<feature type="compositionally biased region" description="Low complexity" evidence="19">
    <location>
        <begin position="497"/>
        <end position="518"/>
    </location>
</feature>
<dbReference type="GO" id="GO:0043565">
    <property type="term" value="F:sequence-specific DNA binding"/>
    <property type="evidence" value="ECO:0007669"/>
    <property type="project" value="InterPro"/>
</dbReference>
<feature type="region of interest" description="Disordered" evidence="19">
    <location>
        <begin position="231"/>
        <end position="254"/>
    </location>
</feature>
<evidence type="ECO:0000256" key="8">
    <source>
        <dbReference type="ARBA" id="ARBA00022771"/>
    </source>
</evidence>
<dbReference type="SMART" id="SM00430">
    <property type="entry name" value="HOLI"/>
    <property type="match status" value="1"/>
</dbReference>
<feature type="region of interest" description="Disordered" evidence="19">
    <location>
        <begin position="484"/>
        <end position="524"/>
    </location>
</feature>
<feature type="region of interest" description="Disordered" evidence="19">
    <location>
        <begin position="1"/>
        <end position="68"/>
    </location>
</feature>
<dbReference type="GO" id="GO:0004879">
    <property type="term" value="F:nuclear receptor activity"/>
    <property type="evidence" value="ECO:0007669"/>
    <property type="project" value="UniProtKB-ARBA"/>
</dbReference>
<dbReference type="AlphaFoldDB" id="A0AAJ7WV77"/>
<keyword evidence="10 18" id="KW-0805">Transcription regulation</keyword>
<dbReference type="Proteomes" id="UP001318040">
    <property type="component" value="Chromosome 16"/>
</dbReference>
<evidence type="ECO:0000256" key="16">
    <source>
        <dbReference type="ARBA" id="ARBA00031165"/>
    </source>
</evidence>
<dbReference type="SUPFAM" id="SSF48508">
    <property type="entry name" value="Nuclear receptor ligand-binding domain"/>
    <property type="match status" value="1"/>
</dbReference>
<dbReference type="CTD" id="4306"/>
<proteinExistence type="inferred from homology"/>
<organism evidence="22 23">
    <name type="scientific">Petromyzon marinus</name>
    <name type="common">Sea lamprey</name>
    <dbReference type="NCBI Taxonomy" id="7757"/>
    <lineage>
        <taxon>Eukaryota</taxon>
        <taxon>Metazoa</taxon>
        <taxon>Chordata</taxon>
        <taxon>Craniata</taxon>
        <taxon>Vertebrata</taxon>
        <taxon>Cyclostomata</taxon>
        <taxon>Hyperoartia</taxon>
        <taxon>Petromyzontiformes</taxon>
        <taxon>Petromyzontidae</taxon>
        <taxon>Petromyzon</taxon>
    </lineage>
</organism>
<feature type="domain" description="NR LBD" evidence="21">
    <location>
        <begin position="528"/>
        <end position="762"/>
    </location>
</feature>
<keyword evidence="7 18" id="KW-0479">Metal-binding</keyword>
<dbReference type="InterPro" id="IPR013088">
    <property type="entry name" value="Znf_NHR/GATA"/>
</dbReference>
<dbReference type="FunFam" id="1.10.565.10:FF:000004">
    <property type="entry name" value="Androgen receptor variant"/>
    <property type="match status" value="1"/>
</dbReference>
<feature type="compositionally biased region" description="Polar residues" evidence="19">
    <location>
        <begin position="197"/>
        <end position="212"/>
    </location>
</feature>
<dbReference type="PRINTS" id="PR00398">
    <property type="entry name" value="STRDHORMONER"/>
</dbReference>
<evidence type="ECO:0000313" key="23">
    <source>
        <dbReference type="RefSeq" id="XP_032811371.1"/>
    </source>
</evidence>
<feature type="compositionally biased region" description="Low complexity" evidence="19">
    <location>
        <begin position="176"/>
        <end position="196"/>
    </location>
</feature>
<feature type="domain" description="Nuclear receptor" evidence="20">
    <location>
        <begin position="409"/>
        <end position="484"/>
    </location>
</feature>
<keyword evidence="9 18" id="KW-0862">Zinc</keyword>
<dbReference type="SUPFAM" id="SSF57716">
    <property type="entry name" value="Glucocorticoid receptor-like (DNA-binding domain)"/>
    <property type="match status" value="1"/>
</dbReference>
<comment type="similarity">
    <text evidence="3">Belongs to the nuclear hormone receptor family. NR3 subfamily.</text>
</comment>
<evidence type="ECO:0000256" key="17">
    <source>
        <dbReference type="ARBA" id="ARBA00031402"/>
    </source>
</evidence>
<dbReference type="PROSITE" id="PS51843">
    <property type="entry name" value="NR_LBD"/>
    <property type="match status" value="1"/>
</dbReference>
<dbReference type="Gene3D" id="3.30.50.10">
    <property type="entry name" value="Erythroid Transcription Factor GATA-1, subunit A"/>
    <property type="match status" value="1"/>
</dbReference>
<dbReference type="Pfam" id="PF00105">
    <property type="entry name" value="zf-C4"/>
    <property type="match status" value="1"/>
</dbReference>
<evidence type="ECO:0000256" key="7">
    <source>
        <dbReference type="ARBA" id="ARBA00022723"/>
    </source>
</evidence>
<dbReference type="PRINTS" id="PR00047">
    <property type="entry name" value="STROIDFINGER"/>
</dbReference>
<dbReference type="Gene3D" id="1.10.565.10">
    <property type="entry name" value="Retinoid X Receptor"/>
    <property type="match status" value="1"/>
</dbReference>
<evidence type="ECO:0000256" key="12">
    <source>
        <dbReference type="ARBA" id="ARBA00023125"/>
    </source>
</evidence>
<evidence type="ECO:0000256" key="5">
    <source>
        <dbReference type="ARBA" id="ARBA00022490"/>
    </source>
</evidence>
<dbReference type="CDD" id="cd07172">
    <property type="entry name" value="NR_DBD_GR_PR"/>
    <property type="match status" value="1"/>
</dbReference>
<dbReference type="PANTHER" id="PTHR48092">
    <property type="entry name" value="KNIRPS-RELATED PROTEIN-RELATED"/>
    <property type="match status" value="1"/>
</dbReference>
<dbReference type="SMART" id="SM00399">
    <property type="entry name" value="ZnF_C4"/>
    <property type="match status" value="1"/>
</dbReference>
<dbReference type="InterPro" id="IPR050200">
    <property type="entry name" value="Nuclear_hormone_rcpt_NR3"/>
</dbReference>
<name>A0AAJ7WV77_PETMA</name>
<evidence type="ECO:0000256" key="6">
    <source>
        <dbReference type="ARBA" id="ARBA00022665"/>
    </source>
</evidence>
<sequence>MGTEGSVQQQQQYPEPLTQKQSELVKREDKLLTWDTRPLSNMDFPEDQGSPGRPGQQKTGGGTGTSWAELVQDSEVSSLCILDDETSVPEELFKTVAESMGLYMADGGNFDLLGEGSQDVDAAIFQGEDLRSSPSNLSHVGPRVSPFPSVKPGDDSAGAQESMASPVSAALRSKPQQQQQKQQQQQQQQSRQLHQQSANISVKQEKQQPQQRSETHVLMKPEADVGADCSHFSHGNMQPNRPIKVEPQSFESPSEYGGPQLMGFDSNLHTYGDMDSSARHAERGAFPGPSRGDTTASRANVKEEDSGCDLHICTPGVLKRELDELSYCAMSMSTSVAAGSPFVEGVEFQLPYSASATSFRPSVATSSASGISNFSNGNNFGFLSPNGVQQDGFPYPGFTSPAQSSVPPQKACLICSDEASGCHYGVLTCGSCKVFFKRAVEGQHNYLCAGRNDCIIDKIRRKNCPACRLRKCIQAGMTLGARKLKKQGRVKGENQRSPASSTATTSSATPQPSSNSTAVTTFSPPPTGEPIFSPTLIAILQAIEPEVVMSGYDNTRSQTTAYMLSSLNRLCDKQLVSIVKWAKSLPGFRNLHIDDQMVLIQYSWMGLMSFAMSWRSFQHTNSKLLYFAPDLVFDETRMQQSAMYQLCVEMRQVSEDFMKLQVTSEEFLCMKAILLLSTVPQEGLKSQGCFEEMRISYIRELNRTIARTEKNAVQCWQRFYQLTKLLDCMQDLVSKLLEFCFATFTQTQVWSVEFPDMMAEIISAQLPRIMAGEARALHFHKK</sequence>
<evidence type="ECO:0000256" key="11">
    <source>
        <dbReference type="ARBA" id="ARBA00023121"/>
    </source>
</evidence>
<keyword evidence="12 18" id="KW-0238">DNA-binding</keyword>
<evidence type="ECO:0000256" key="19">
    <source>
        <dbReference type="SAM" id="MobiDB-lite"/>
    </source>
</evidence>
<dbReference type="Pfam" id="PF00104">
    <property type="entry name" value="Hormone_recep"/>
    <property type="match status" value="1"/>
</dbReference>
<feature type="region of interest" description="Disordered" evidence="19">
    <location>
        <begin position="125"/>
        <end position="216"/>
    </location>
</feature>
<dbReference type="FunFam" id="3.30.50.10:FF:000024">
    <property type="entry name" value="Androgen receptor"/>
    <property type="match status" value="1"/>
</dbReference>
<dbReference type="InterPro" id="IPR000536">
    <property type="entry name" value="Nucl_hrmn_rcpt_lig-bd"/>
</dbReference>
<keyword evidence="15 18" id="KW-0539">Nucleus</keyword>
<dbReference type="PROSITE" id="PS51030">
    <property type="entry name" value="NUCLEAR_REC_DBD_2"/>
    <property type="match status" value="1"/>
</dbReference>
<evidence type="ECO:0000256" key="14">
    <source>
        <dbReference type="ARBA" id="ARBA00023170"/>
    </source>
</evidence>
<evidence type="ECO:0000259" key="21">
    <source>
        <dbReference type="PROSITE" id="PS51843"/>
    </source>
</evidence>
<keyword evidence="5" id="KW-0963">Cytoplasm</keyword>
<dbReference type="GO" id="GO:0008270">
    <property type="term" value="F:zinc ion binding"/>
    <property type="evidence" value="ECO:0007669"/>
    <property type="project" value="UniProtKB-KW"/>
</dbReference>
<evidence type="ECO:0000256" key="15">
    <source>
        <dbReference type="ARBA" id="ARBA00023242"/>
    </source>
</evidence>
<keyword evidence="8 18" id="KW-0863">Zinc-finger</keyword>
<dbReference type="GO" id="GO:0005496">
    <property type="term" value="F:steroid binding"/>
    <property type="evidence" value="ECO:0007669"/>
    <property type="project" value="UniProtKB-KW"/>
</dbReference>
<keyword evidence="22" id="KW-1185">Reference proteome</keyword>
<evidence type="ECO:0000256" key="13">
    <source>
        <dbReference type="ARBA" id="ARBA00023163"/>
    </source>
</evidence>
<evidence type="ECO:0000313" key="22">
    <source>
        <dbReference type="Proteomes" id="UP001318040"/>
    </source>
</evidence>
<evidence type="ECO:0000256" key="9">
    <source>
        <dbReference type="ARBA" id="ARBA00022833"/>
    </source>
</evidence>
<gene>
    <name evidence="23" type="primary">NR3C2</name>
</gene>
<evidence type="ECO:0000259" key="20">
    <source>
        <dbReference type="PROSITE" id="PS51030"/>
    </source>
</evidence>
<dbReference type="RefSeq" id="XP_032811371.1">
    <property type="nucleotide sequence ID" value="XM_032955480.1"/>
</dbReference>
<dbReference type="GO" id="GO:0005634">
    <property type="term" value="C:nucleus"/>
    <property type="evidence" value="ECO:0007669"/>
    <property type="project" value="UniProtKB-SubCell"/>
</dbReference>
<keyword evidence="13 18" id="KW-0804">Transcription</keyword>
<evidence type="ECO:0000256" key="3">
    <source>
        <dbReference type="ARBA" id="ARBA00005413"/>
    </source>
</evidence>
<dbReference type="InterPro" id="IPR035500">
    <property type="entry name" value="NHR-like_dom_sf"/>
</dbReference>
<accession>A0AAJ7WV77</accession>
<reference evidence="23" key="1">
    <citation type="submission" date="2025-08" db="UniProtKB">
        <authorList>
            <consortium name="RefSeq"/>
        </authorList>
    </citation>
    <scope>IDENTIFICATION</scope>
    <source>
        <tissue evidence="23">Sperm</tissue>
    </source>
</reference>
<feature type="region of interest" description="Disordered" evidence="19">
    <location>
        <begin position="279"/>
        <end position="304"/>
    </location>
</feature>
<feature type="compositionally biased region" description="Basic and acidic residues" evidence="19">
    <location>
        <begin position="23"/>
        <end position="32"/>
    </location>
</feature>
<keyword evidence="11" id="KW-0446">Lipid-binding</keyword>
<dbReference type="InterPro" id="IPR001628">
    <property type="entry name" value="Znf_hrmn_rcpt"/>
</dbReference>